<proteinExistence type="predicted"/>
<evidence type="ECO:0000256" key="1">
    <source>
        <dbReference type="SAM" id="MobiDB-lite"/>
    </source>
</evidence>
<reference evidence="2" key="1">
    <citation type="journal article" date="2023" name="Science">
        <title>Genome structures resolve the early diversification of teleost fishes.</title>
        <authorList>
            <person name="Parey E."/>
            <person name="Louis A."/>
            <person name="Montfort J."/>
            <person name="Bouchez O."/>
            <person name="Roques C."/>
            <person name="Iampietro C."/>
            <person name="Lluch J."/>
            <person name="Castinel A."/>
            <person name="Donnadieu C."/>
            <person name="Desvignes T."/>
            <person name="Floi Bucao C."/>
            <person name="Jouanno E."/>
            <person name="Wen M."/>
            <person name="Mejri S."/>
            <person name="Dirks R."/>
            <person name="Jansen H."/>
            <person name="Henkel C."/>
            <person name="Chen W.J."/>
            <person name="Zahm M."/>
            <person name="Cabau C."/>
            <person name="Klopp C."/>
            <person name="Thompson A.W."/>
            <person name="Robinson-Rechavi M."/>
            <person name="Braasch I."/>
            <person name="Lecointre G."/>
            <person name="Bobe J."/>
            <person name="Postlethwait J.H."/>
            <person name="Berthelot C."/>
            <person name="Roest Crollius H."/>
            <person name="Guiguen Y."/>
        </authorList>
    </citation>
    <scope>NUCLEOTIDE SEQUENCE</scope>
    <source>
        <strain evidence="2">NC1722</strain>
    </source>
</reference>
<feature type="region of interest" description="Disordered" evidence="1">
    <location>
        <begin position="56"/>
        <end position="90"/>
    </location>
</feature>
<comment type="caution">
    <text evidence="2">The sequence shown here is derived from an EMBL/GenBank/DDBJ whole genome shotgun (WGS) entry which is preliminary data.</text>
</comment>
<dbReference type="Proteomes" id="UP001221898">
    <property type="component" value="Unassembled WGS sequence"/>
</dbReference>
<accession>A0AAD7RLH6</accession>
<dbReference type="EMBL" id="JAINUG010000227">
    <property type="protein sequence ID" value="KAJ8386491.1"/>
    <property type="molecule type" value="Genomic_DNA"/>
</dbReference>
<evidence type="ECO:0000313" key="3">
    <source>
        <dbReference type="Proteomes" id="UP001221898"/>
    </source>
</evidence>
<organism evidence="2 3">
    <name type="scientific">Aldrovandia affinis</name>
    <dbReference type="NCBI Taxonomy" id="143900"/>
    <lineage>
        <taxon>Eukaryota</taxon>
        <taxon>Metazoa</taxon>
        <taxon>Chordata</taxon>
        <taxon>Craniata</taxon>
        <taxon>Vertebrata</taxon>
        <taxon>Euteleostomi</taxon>
        <taxon>Actinopterygii</taxon>
        <taxon>Neopterygii</taxon>
        <taxon>Teleostei</taxon>
        <taxon>Notacanthiformes</taxon>
        <taxon>Halosauridae</taxon>
        <taxon>Aldrovandia</taxon>
    </lineage>
</organism>
<keyword evidence="3" id="KW-1185">Reference proteome</keyword>
<name>A0AAD7RLH6_9TELE</name>
<dbReference type="AlphaFoldDB" id="A0AAD7RLH6"/>
<protein>
    <submittedName>
        <fullName evidence="2">Uncharacterized protein</fullName>
    </submittedName>
</protein>
<sequence>MYCLGPFVPDPSRLEALVSTVQWVGLQSRRRGAGGQLRSGLRGLWSLQSSRRSRARTCGFTADRRPRAGRRGSADAQGRPRRGDGAVAAPAAVWAGGTAPLRDDLSLYSR</sequence>
<gene>
    <name evidence="2" type="ORF">AAFF_G00169610</name>
</gene>
<evidence type="ECO:0000313" key="2">
    <source>
        <dbReference type="EMBL" id="KAJ8386491.1"/>
    </source>
</evidence>